<dbReference type="AlphaFoldDB" id="A0A532V7K5"/>
<comment type="caution">
    <text evidence="2">The sequence shown here is derived from an EMBL/GenBank/DDBJ whole genome shotgun (WGS) entry which is preliminary data.</text>
</comment>
<reference evidence="2 3" key="1">
    <citation type="submission" date="2017-06" db="EMBL/GenBank/DDBJ databases">
        <title>Novel microbial phyla capable of carbon fixation and sulfur reduction in deep-sea sediments.</title>
        <authorList>
            <person name="Huang J."/>
            <person name="Baker B."/>
            <person name="Wang Y."/>
        </authorList>
    </citation>
    <scope>NUCLEOTIDE SEQUENCE [LARGE SCALE GENOMIC DNA]</scope>
    <source>
        <strain evidence="2">B3_TA06</strain>
    </source>
</reference>
<evidence type="ECO:0000256" key="1">
    <source>
        <dbReference type="SAM" id="MobiDB-lite"/>
    </source>
</evidence>
<dbReference type="Gene3D" id="3.40.50.450">
    <property type="match status" value="1"/>
</dbReference>
<dbReference type="EMBL" id="NJBO01000006">
    <property type="protein sequence ID" value="TKJ43176.1"/>
    <property type="molecule type" value="Genomic_DNA"/>
</dbReference>
<name>A0A532V7K5_UNCT6</name>
<organism evidence="2 3">
    <name type="scientific">candidate division TA06 bacterium B3_TA06</name>
    <dbReference type="NCBI Taxonomy" id="2012487"/>
    <lineage>
        <taxon>Bacteria</taxon>
        <taxon>Bacteria division TA06</taxon>
    </lineage>
</organism>
<feature type="compositionally biased region" description="Polar residues" evidence="1">
    <location>
        <begin position="20"/>
        <end position="30"/>
    </location>
</feature>
<dbReference type="InterPro" id="IPR007710">
    <property type="entry name" value="Nucleoside_deoxyribTrfase"/>
</dbReference>
<dbReference type="SUPFAM" id="SSF52309">
    <property type="entry name" value="N-(deoxy)ribosyltransferase-like"/>
    <property type="match status" value="1"/>
</dbReference>
<protein>
    <submittedName>
        <fullName evidence="2">Uncharacterized protein</fullName>
    </submittedName>
</protein>
<feature type="compositionally biased region" description="Basic and acidic residues" evidence="1">
    <location>
        <begin position="1"/>
        <end position="17"/>
    </location>
</feature>
<proteinExistence type="predicted"/>
<feature type="region of interest" description="Disordered" evidence="1">
    <location>
        <begin position="1"/>
        <end position="39"/>
    </location>
</feature>
<gene>
    <name evidence="2" type="ORF">CEE36_05355</name>
</gene>
<dbReference type="Proteomes" id="UP000317778">
    <property type="component" value="Unassembled WGS sequence"/>
</dbReference>
<sequence length="151" mass="17036">MDVKEMGERREERRGKVDTNLLSQYTSNMKNPKEQTKNFKQREEEQRLNARCLLLAPSNTPLIKSIKKALENFYSVITPSDVPSHGSLIVDKVTSLIVDSDLIIADVSTTNPNTMYEIGVAVGLRKPVLLIRDKKTENMLLSAFAGWLSNQ</sequence>
<dbReference type="Pfam" id="PF05014">
    <property type="entry name" value="Nuc_deoxyrib_tr"/>
    <property type="match status" value="1"/>
</dbReference>
<evidence type="ECO:0000313" key="3">
    <source>
        <dbReference type="Proteomes" id="UP000317778"/>
    </source>
</evidence>
<accession>A0A532V7K5</accession>
<evidence type="ECO:0000313" key="2">
    <source>
        <dbReference type="EMBL" id="TKJ43176.1"/>
    </source>
</evidence>